<keyword evidence="9" id="KW-1185">Reference proteome</keyword>
<evidence type="ECO:0000313" key="8">
    <source>
        <dbReference type="EMBL" id="KAL3270949.1"/>
    </source>
</evidence>
<comment type="subcellular location">
    <subcellularLocation>
        <location evidence="1">Membrane</location>
        <topology evidence="1">Multi-pass membrane protein</topology>
    </subcellularLocation>
</comment>
<dbReference type="PANTHER" id="PTHR20855">
    <property type="entry name" value="ADIPOR/PROGESTIN RECEPTOR-RELATED"/>
    <property type="match status" value="1"/>
</dbReference>
<evidence type="ECO:0000256" key="3">
    <source>
        <dbReference type="ARBA" id="ARBA00022692"/>
    </source>
</evidence>
<evidence type="ECO:0000256" key="2">
    <source>
        <dbReference type="ARBA" id="ARBA00007018"/>
    </source>
</evidence>
<keyword evidence="6" id="KW-0479">Metal-binding</keyword>
<proteinExistence type="inferred from homology"/>
<evidence type="ECO:0008006" key="10">
    <source>
        <dbReference type="Google" id="ProtNLM"/>
    </source>
</evidence>
<keyword evidence="3 7" id="KW-0812">Transmembrane</keyword>
<feature type="binding site" evidence="6">
    <location>
        <position position="149"/>
    </location>
    <ligand>
        <name>Zn(2+)</name>
        <dbReference type="ChEBI" id="CHEBI:29105"/>
    </ligand>
</feature>
<name>A0ABD2MY70_9CUCU</name>
<evidence type="ECO:0000256" key="5">
    <source>
        <dbReference type="ARBA" id="ARBA00023136"/>
    </source>
</evidence>
<comment type="similarity">
    <text evidence="2">Belongs to the ADIPOR family.</text>
</comment>
<dbReference type="EMBL" id="JABFTP020000042">
    <property type="protein sequence ID" value="KAL3270949.1"/>
    <property type="molecule type" value="Genomic_DNA"/>
</dbReference>
<evidence type="ECO:0000256" key="4">
    <source>
        <dbReference type="ARBA" id="ARBA00022989"/>
    </source>
</evidence>
<evidence type="ECO:0000256" key="1">
    <source>
        <dbReference type="ARBA" id="ARBA00004141"/>
    </source>
</evidence>
<feature type="transmembrane region" description="Helical" evidence="7">
    <location>
        <begin position="23"/>
        <end position="41"/>
    </location>
</feature>
<protein>
    <recommendedName>
        <fullName evidence="10">Adiponectin receptor</fullName>
    </recommendedName>
</protein>
<feature type="transmembrane region" description="Helical" evidence="7">
    <location>
        <begin position="151"/>
        <end position="167"/>
    </location>
</feature>
<keyword evidence="4 7" id="KW-1133">Transmembrane helix</keyword>
<reference evidence="8 9" key="1">
    <citation type="journal article" date="2021" name="BMC Biol.">
        <title>Horizontally acquired antibacterial genes associated with adaptive radiation of ladybird beetles.</title>
        <authorList>
            <person name="Li H.S."/>
            <person name="Tang X.F."/>
            <person name="Huang Y.H."/>
            <person name="Xu Z.Y."/>
            <person name="Chen M.L."/>
            <person name="Du X.Y."/>
            <person name="Qiu B.Y."/>
            <person name="Chen P.T."/>
            <person name="Zhang W."/>
            <person name="Slipinski A."/>
            <person name="Escalona H.E."/>
            <person name="Waterhouse R.M."/>
            <person name="Zwick A."/>
            <person name="Pang H."/>
        </authorList>
    </citation>
    <scope>NUCLEOTIDE SEQUENCE [LARGE SCALE GENOMIC DNA]</scope>
    <source>
        <strain evidence="8">SYSU2018</strain>
    </source>
</reference>
<feature type="transmembrane region" description="Helical" evidence="7">
    <location>
        <begin position="48"/>
        <end position="68"/>
    </location>
</feature>
<dbReference type="Pfam" id="PF03006">
    <property type="entry name" value="HlyIII"/>
    <property type="match status" value="1"/>
</dbReference>
<evidence type="ECO:0000256" key="6">
    <source>
        <dbReference type="PIRSR" id="PIRSR604254-1"/>
    </source>
</evidence>
<keyword evidence="6" id="KW-0862">Zinc</keyword>
<dbReference type="AlphaFoldDB" id="A0ABD2MY70"/>
<gene>
    <name evidence="8" type="ORF">HHI36_021454</name>
</gene>
<evidence type="ECO:0000256" key="7">
    <source>
        <dbReference type="SAM" id="Phobius"/>
    </source>
</evidence>
<comment type="caution">
    <text evidence="8">The sequence shown here is derived from an EMBL/GenBank/DDBJ whole genome shotgun (WGS) entry which is preliminary data.</text>
</comment>
<feature type="binding site" evidence="6">
    <location>
        <position position="3"/>
    </location>
    <ligand>
        <name>Zn(2+)</name>
        <dbReference type="ChEBI" id="CHEBI:29105"/>
    </ligand>
</feature>
<feature type="transmembrane region" description="Helical" evidence="7">
    <location>
        <begin position="80"/>
        <end position="99"/>
    </location>
</feature>
<sequence length="201" mass="23137">MSHTLSCYNSSFRNVFSKLDYCGISVLITVSFVPWVFYGFYCDFKIKVVYLTAVCLLGATSVVMSWWSKFSKPQWRPFRAGVFMTFGLSGLVPAIHFGVREGYRNVPAMEALGWLFLMGFLYVIGALFYTLRVPERFFPGKFDIWLSSHQIFHVFVLAGTLVHYQCISEMAMQRMVIGQCDINQDDGQDINISHYYENLLT</sequence>
<feature type="transmembrane region" description="Helical" evidence="7">
    <location>
        <begin position="111"/>
        <end position="131"/>
    </location>
</feature>
<dbReference type="InterPro" id="IPR004254">
    <property type="entry name" value="AdipoR/HlyIII-related"/>
</dbReference>
<dbReference type="Proteomes" id="UP001516400">
    <property type="component" value="Unassembled WGS sequence"/>
</dbReference>
<accession>A0ABD2MY70</accession>
<keyword evidence="5 7" id="KW-0472">Membrane</keyword>
<dbReference type="PANTHER" id="PTHR20855:SF52">
    <property type="entry name" value="ADIPONECTIN RECEPTOR PROTEIN"/>
    <property type="match status" value="1"/>
</dbReference>
<dbReference type="GO" id="GO:0016020">
    <property type="term" value="C:membrane"/>
    <property type="evidence" value="ECO:0007669"/>
    <property type="project" value="UniProtKB-SubCell"/>
</dbReference>
<feature type="binding site" evidence="6">
    <location>
        <position position="153"/>
    </location>
    <ligand>
        <name>Zn(2+)</name>
        <dbReference type="ChEBI" id="CHEBI:29105"/>
    </ligand>
</feature>
<organism evidence="8 9">
    <name type="scientific">Cryptolaemus montrouzieri</name>
    <dbReference type="NCBI Taxonomy" id="559131"/>
    <lineage>
        <taxon>Eukaryota</taxon>
        <taxon>Metazoa</taxon>
        <taxon>Ecdysozoa</taxon>
        <taxon>Arthropoda</taxon>
        <taxon>Hexapoda</taxon>
        <taxon>Insecta</taxon>
        <taxon>Pterygota</taxon>
        <taxon>Neoptera</taxon>
        <taxon>Endopterygota</taxon>
        <taxon>Coleoptera</taxon>
        <taxon>Polyphaga</taxon>
        <taxon>Cucujiformia</taxon>
        <taxon>Coccinelloidea</taxon>
        <taxon>Coccinellidae</taxon>
        <taxon>Scymninae</taxon>
        <taxon>Scymnini</taxon>
        <taxon>Cryptolaemus</taxon>
    </lineage>
</organism>
<evidence type="ECO:0000313" key="9">
    <source>
        <dbReference type="Proteomes" id="UP001516400"/>
    </source>
</evidence>